<protein>
    <recommendedName>
        <fullName evidence="1">Cyclic nucleotide-binding domain-containing protein</fullName>
    </recommendedName>
</protein>
<dbReference type="InterPro" id="IPR018490">
    <property type="entry name" value="cNMP-bd_dom_sf"/>
</dbReference>
<gene>
    <name evidence="2" type="ORF">R70211_00752</name>
</gene>
<evidence type="ECO:0000313" key="3">
    <source>
        <dbReference type="Proteomes" id="UP000675121"/>
    </source>
</evidence>
<dbReference type="InterPro" id="IPR014710">
    <property type="entry name" value="RmlC-like_jellyroll"/>
</dbReference>
<evidence type="ECO:0000313" key="2">
    <source>
        <dbReference type="EMBL" id="CAE6865389.1"/>
    </source>
</evidence>
<organism evidence="2 3">
    <name type="scientific">Paraburkholderia domus</name>
    <dbReference type="NCBI Taxonomy" id="2793075"/>
    <lineage>
        <taxon>Bacteria</taxon>
        <taxon>Pseudomonadati</taxon>
        <taxon>Pseudomonadota</taxon>
        <taxon>Betaproteobacteria</taxon>
        <taxon>Burkholderiales</taxon>
        <taxon>Burkholderiaceae</taxon>
        <taxon>Paraburkholderia</taxon>
    </lineage>
</organism>
<keyword evidence="3" id="KW-1185">Reference proteome</keyword>
<dbReference type="SUPFAM" id="SSF51206">
    <property type="entry name" value="cAMP-binding domain-like"/>
    <property type="match status" value="1"/>
</dbReference>
<dbReference type="Gene3D" id="2.60.120.10">
    <property type="entry name" value="Jelly Rolls"/>
    <property type="match status" value="1"/>
</dbReference>
<reference evidence="2" key="1">
    <citation type="submission" date="2021-02" db="EMBL/GenBank/DDBJ databases">
        <authorList>
            <person name="Vanwijnsberghe S."/>
        </authorList>
    </citation>
    <scope>NUCLEOTIDE SEQUENCE</scope>
    <source>
        <strain evidence="2">R-70211</strain>
    </source>
</reference>
<dbReference type="Proteomes" id="UP000675121">
    <property type="component" value="Unassembled WGS sequence"/>
</dbReference>
<dbReference type="Pfam" id="PF00027">
    <property type="entry name" value="cNMP_binding"/>
    <property type="match status" value="1"/>
</dbReference>
<name>A0A9N8QWX5_9BURK</name>
<dbReference type="AlphaFoldDB" id="A0A9N8QWX5"/>
<accession>A0A9N8QWX5</accession>
<dbReference type="InterPro" id="IPR000595">
    <property type="entry name" value="cNMP-bd_dom"/>
</dbReference>
<proteinExistence type="predicted"/>
<dbReference type="PROSITE" id="PS50042">
    <property type="entry name" value="CNMP_BINDING_3"/>
    <property type="match status" value="1"/>
</dbReference>
<dbReference type="EMBL" id="CAJNAS010000002">
    <property type="protein sequence ID" value="CAE6865389.1"/>
    <property type="molecule type" value="Genomic_DNA"/>
</dbReference>
<evidence type="ECO:0000259" key="1">
    <source>
        <dbReference type="PROSITE" id="PS50042"/>
    </source>
</evidence>
<feature type="domain" description="Cyclic nucleotide-binding" evidence="1">
    <location>
        <begin position="12"/>
        <end position="99"/>
    </location>
</feature>
<comment type="caution">
    <text evidence="2">The sequence shown here is derived from an EMBL/GenBank/DDBJ whole genome shotgun (WGS) entry which is preliminary data.</text>
</comment>
<sequence length="124" mass="13221">MSSIDQPHDNHLLAVLPEAEWARIGPHVVQVDMPLGQVVYESGDRFDHVYFPSTAIVSLLYVMEDGASGEIAIVGNEGVVGIALFMGGDTTPSRAVVQSAGRAAQPRSKRLSLLIPSAELKIIA</sequence>
<dbReference type="SMART" id="SM00100">
    <property type="entry name" value="cNMP"/>
    <property type="match status" value="1"/>
</dbReference>